<keyword evidence="2" id="KW-0547">Nucleotide-binding</keyword>
<feature type="chain" id="PRO_5009302156" evidence="1">
    <location>
        <begin position="19"/>
        <end position="109"/>
    </location>
</feature>
<name>A0A1I2CND9_9RHOB</name>
<organism evidence="2 3">
    <name type="scientific">Roseivivax sediminis</name>
    <dbReference type="NCBI Taxonomy" id="936889"/>
    <lineage>
        <taxon>Bacteria</taxon>
        <taxon>Pseudomonadati</taxon>
        <taxon>Pseudomonadota</taxon>
        <taxon>Alphaproteobacteria</taxon>
        <taxon>Rhodobacterales</taxon>
        <taxon>Roseobacteraceae</taxon>
        <taxon>Roseivivax</taxon>
    </lineage>
</organism>
<dbReference type="RefSeq" id="WP_149757792.1">
    <property type="nucleotide sequence ID" value="NZ_FOMS01000014.1"/>
</dbReference>
<dbReference type="Proteomes" id="UP000325289">
    <property type="component" value="Unassembled WGS sequence"/>
</dbReference>
<dbReference type="GO" id="GO:0005524">
    <property type="term" value="F:ATP binding"/>
    <property type="evidence" value="ECO:0007669"/>
    <property type="project" value="UniProtKB-KW"/>
</dbReference>
<reference evidence="2 3" key="1">
    <citation type="submission" date="2016-10" db="EMBL/GenBank/DDBJ databases">
        <authorList>
            <person name="Varghese N."/>
            <person name="Submissions S."/>
        </authorList>
    </citation>
    <scope>NUCLEOTIDE SEQUENCE [LARGE SCALE GENOMIC DNA]</scope>
    <source>
        <strain evidence="3">YIM D21,KCTC 23444,ACCC 10710</strain>
    </source>
</reference>
<evidence type="ECO:0000313" key="3">
    <source>
        <dbReference type="Proteomes" id="UP000325289"/>
    </source>
</evidence>
<proteinExistence type="predicted"/>
<evidence type="ECO:0000313" key="2">
    <source>
        <dbReference type="EMBL" id="SFE69816.1"/>
    </source>
</evidence>
<dbReference type="EMBL" id="FOMS01000014">
    <property type="protein sequence ID" value="SFE69816.1"/>
    <property type="molecule type" value="Genomic_DNA"/>
</dbReference>
<keyword evidence="1" id="KW-0732">Signal</keyword>
<dbReference type="SUPFAM" id="SSF52540">
    <property type="entry name" value="P-loop containing nucleoside triphosphate hydrolases"/>
    <property type="match status" value="1"/>
</dbReference>
<accession>A0A1I2CND9</accession>
<keyword evidence="3" id="KW-1185">Reference proteome</keyword>
<keyword evidence="2" id="KW-0067">ATP-binding</keyword>
<evidence type="ECO:0000256" key="1">
    <source>
        <dbReference type="SAM" id="SignalP"/>
    </source>
</evidence>
<dbReference type="AlphaFoldDB" id="A0A1I2CND9"/>
<protein>
    <submittedName>
        <fullName evidence="2">Iron complex transport system ATP-binding protein</fullName>
    </submittedName>
</protein>
<dbReference type="OrthoDB" id="9805601at2"/>
<dbReference type="Gene3D" id="3.40.50.300">
    <property type="entry name" value="P-loop containing nucleotide triphosphate hydrolases"/>
    <property type="match status" value="1"/>
</dbReference>
<dbReference type="InterPro" id="IPR027417">
    <property type="entry name" value="P-loop_NTPase"/>
</dbReference>
<gene>
    <name evidence="2" type="ORF">SAMN04515678_11417</name>
</gene>
<feature type="signal peptide" evidence="1">
    <location>
        <begin position="1"/>
        <end position="18"/>
    </location>
</feature>
<sequence>MIFRTLVAFALLAAPATARTVAVLDRIASLTGSGRGVILSTHDPDQALALQARVLAMSAGRMLAEGPAVEVLTPARLSEIYGVPLTVERTADGRRVCLPALQSSAAAIT</sequence>